<dbReference type="EMBL" id="CAJOAY010005426">
    <property type="protein sequence ID" value="CAF4107119.1"/>
    <property type="molecule type" value="Genomic_DNA"/>
</dbReference>
<proteinExistence type="predicted"/>
<dbReference type="AlphaFoldDB" id="A0A819VDB4"/>
<dbReference type="Proteomes" id="UP000663891">
    <property type="component" value="Unassembled WGS sequence"/>
</dbReference>
<protein>
    <submittedName>
        <fullName evidence="2">Uncharacterized protein</fullName>
    </submittedName>
</protein>
<evidence type="ECO:0000313" key="2">
    <source>
        <dbReference type="EMBL" id="CAF4107119.1"/>
    </source>
</evidence>
<evidence type="ECO:0000313" key="3">
    <source>
        <dbReference type="Proteomes" id="UP000663881"/>
    </source>
</evidence>
<comment type="caution">
    <text evidence="2">The sequence shown here is derived from an EMBL/GenBank/DDBJ whole genome shotgun (WGS) entry which is preliminary data.</text>
</comment>
<dbReference type="Gene3D" id="2.60.40.640">
    <property type="match status" value="1"/>
</dbReference>
<dbReference type="InterPro" id="IPR014752">
    <property type="entry name" value="Arrestin-like_C"/>
</dbReference>
<accession>A0A819VDB4</accession>
<dbReference type="Proteomes" id="UP000663881">
    <property type="component" value="Unassembled WGS sequence"/>
</dbReference>
<reference evidence="2" key="1">
    <citation type="submission" date="2021-02" db="EMBL/GenBank/DDBJ databases">
        <authorList>
            <person name="Nowell W R."/>
        </authorList>
    </citation>
    <scope>NUCLEOTIDE SEQUENCE</scope>
</reference>
<organism evidence="2 3">
    <name type="scientific">Adineta steineri</name>
    <dbReference type="NCBI Taxonomy" id="433720"/>
    <lineage>
        <taxon>Eukaryota</taxon>
        <taxon>Metazoa</taxon>
        <taxon>Spiralia</taxon>
        <taxon>Gnathifera</taxon>
        <taxon>Rotifera</taxon>
        <taxon>Eurotatoria</taxon>
        <taxon>Bdelloidea</taxon>
        <taxon>Adinetida</taxon>
        <taxon>Adinetidae</taxon>
        <taxon>Adineta</taxon>
    </lineage>
</organism>
<dbReference type="EMBL" id="CAJNON010000068">
    <property type="protein sequence ID" value="CAF0909702.1"/>
    <property type="molecule type" value="Genomic_DNA"/>
</dbReference>
<name>A0A819VDB4_9BILA</name>
<gene>
    <name evidence="2" type="ORF">OKA104_LOCUS35999</name>
    <name evidence="1" type="ORF">VCS650_LOCUS9772</name>
</gene>
<sequence>MFPWSFTNLPSIKILLTENNEKNYFLGGEKLSGKLVSHTNQPVSIENLCLSLTVKLWESTNSVPVSASSVPMSSYRDQLLYEKEIRLCSPSDEDISFVDTETSDVLYTLFTFKFKIPDDFPSSIRAWESSGSTSIEYSLILEYIRSDKEPKKIQQLLISVFSHVSPPENQNNIELVEKNRDDVSVRVQINRGYVLSDERQLPLEINIENPKGKIIKEIKYHLMVTCFFNGSVQSYRLSDSESASDELLDFFLRKLVVPKDEVEQDANGKLYTVLVKGDSKCGKTNAPCKNNGSNSKAPYKCCDGTYECLSGKCHAKG</sequence>
<evidence type="ECO:0000313" key="1">
    <source>
        <dbReference type="EMBL" id="CAF0909702.1"/>
    </source>
</evidence>